<dbReference type="InterPro" id="IPR013785">
    <property type="entry name" value="Aldolase_TIM"/>
</dbReference>
<dbReference type="Pfam" id="PF04459">
    <property type="entry name" value="DUF512"/>
    <property type="match status" value="1"/>
</dbReference>
<dbReference type="InterPro" id="IPR007549">
    <property type="entry name" value="DUF512"/>
</dbReference>
<accession>A0A9D1SL89</accession>
<gene>
    <name evidence="3" type="ORF">IAB06_03305</name>
</gene>
<reference evidence="3" key="2">
    <citation type="journal article" date="2021" name="PeerJ">
        <title>Extensive microbial diversity within the chicken gut microbiome revealed by metagenomics and culture.</title>
        <authorList>
            <person name="Gilroy R."/>
            <person name="Ravi A."/>
            <person name="Getino M."/>
            <person name="Pursley I."/>
            <person name="Horton D.L."/>
            <person name="Alikhan N.F."/>
            <person name="Baker D."/>
            <person name="Gharbi K."/>
            <person name="Hall N."/>
            <person name="Watson M."/>
            <person name="Adriaenssens E.M."/>
            <person name="Foster-Nyarko E."/>
            <person name="Jarju S."/>
            <person name="Secka A."/>
            <person name="Antonio M."/>
            <person name="Oren A."/>
            <person name="Chaudhuri R.R."/>
            <person name="La Ragione R."/>
            <person name="Hildebrand F."/>
            <person name="Pallen M.J."/>
        </authorList>
    </citation>
    <scope>NUCLEOTIDE SEQUENCE</scope>
    <source>
        <strain evidence="3">CHK160-1198</strain>
    </source>
</reference>
<name>A0A9D1SL89_9FIRM</name>
<comment type="caution">
    <text evidence="3">The sequence shown here is derived from an EMBL/GenBank/DDBJ whole genome shotgun (WGS) entry which is preliminary data.</text>
</comment>
<dbReference type="InterPro" id="IPR058240">
    <property type="entry name" value="rSAM_sf"/>
</dbReference>
<dbReference type="InterPro" id="IPR036034">
    <property type="entry name" value="PDZ_sf"/>
</dbReference>
<proteinExistence type="predicted"/>
<protein>
    <submittedName>
        <fullName evidence="3">DUF512 domain-containing protein</fullName>
    </submittedName>
</protein>
<evidence type="ECO:0000313" key="3">
    <source>
        <dbReference type="EMBL" id="HIU64055.1"/>
    </source>
</evidence>
<sequence>MKGLISAVRPNTLAAAYDIKAKERLIKVNGIAPLDLIELSYLINSEKVTLEIENTNGQIRQISIEKNLDEDLGLEFETAVFNGTRYCHNKCVFCFVDQMIPNMRSSLYERDDDFRLSFLYGNFLTLTNMSEQDYDRIISTHLSPLYVSVHATDPETRICMMKNKNAGKIMSELKRLTDNGIKVHTQIVLCPGYNDGPILEKTFNDLFSLAPMVETMAVVPVGLTKERKDLPELRVFTPHESKSIIKTVQEWQKKARAKSGKSFIYLGDEFYVNAEMELPASEEYDGFPQIENGIGLSRSFIDDWYKTTIYNEPKSDMYPALIPVGTSAFKILKPLIQELNLKFSLQHQLLPIDNNFFGGAVNVTGLLTATDILKQIKHLTNYKRIILPGKVLNHDKLFLDNTTFEEFKDNFDGQVGIAETARDLKRLLVEEVS</sequence>
<dbReference type="SUPFAM" id="SSF50156">
    <property type="entry name" value="PDZ domain-like"/>
    <property type="match status" value="1"/>
</dbReference>
<reference evidence="3" key="1">
    <citation type="submission" date="2020-10" db="EMBL/GenBank/DDBJ databases">
        <authorList>
            <person name="Gilroy R."/>
        </authorList>
    </citation>
    <scope>NUCLEOTIDE SEQUENCE</scope>
    <source>
        <strain evidence="3">CHK160-1198</strain>
    </source>
</reference>
<evidence type="ECO:0000259" key="2">
    <source>
        <dbReference type="Pfam" id="PF19238"/>
    </source>
</evidence>
<dbReference type="Pfam" id="PF19238">
    <property type="entry name" value="Radical_SAM_2"/>
    <property type="match status" value="1"/>
</dbReference>
<evidence type="ECO:0000313" key="4">
    <source>
        <dbReference type="Proteomes" id="UP000824099"/>
    </source>
</evidence>
<dbReference type="Proteomes" id="UP000824099">
    <property type="component" value="Unassembled WGS sequence"/>
</dbReference>
<dbReference type="Gene3D" id="3.20.20.70">
    <property type="entry name" value="Aldolase class I"/>
    <property type="match status" value="1"/>
</dbReference>
<dbReference type="EMBL" id="DVNI01000047">
    <property type="protein sequence ID" value="HIU64055.1"/>
    <property type="molecule type" value="Genomic_DNA"/>
</dbReference>
<dbReference type="SUPFAM" id="SSF102114">
    <property type="entry name" value="Radical SAM enzymes"/>
    <property type="match status" value="1"/>
</dbReference>
<dbReference type="InterPro" id="IPR045375">
    <property type="entry name" value="Put_radical_SAM-like_N"/>
</dbReference>
<feature type="domain" description="DUF512" evidence="1">
    <location>
        <begin position="219"/>
        <end position="417"/>
    </location>
</feature>
<dbReference type="AlphaFoldDB" id="A0A9D1SL89"/>
<organism evidence="3 4">
    <name type="scientific">Candidatus Avacidaminococcus intestinavium</name>
    <dbReference type="NCBI Taxonomy" id="2840684"/>
    <lineage>
        <taxon>Bacteria</taxon>
        <taxon>Bacillati</taxon>
        <taxon>Bacillota</taxon>
        <taxon>Negativicutes</taxon>
        <taxon>Acidaminococcales</taxon>
        <taxon>Acidaminococcaceae</taxon>
        <taxon>Acidaminococcaceae incertae sedis</taxon>
        <taxon>Candidatus Avacidaminococcus</taxon>
    </lineage>
</organism>
<feature type="domain" description="Putative radical SAM N-terminal" evidence="2">
    <location>
        <begin position="66"/>
        <end position="215"/>
    </location>
</feature>
<evidence type="ECO:0000259" key="1">
    <source>
        <dbReference type="Pfam" id="PF04459"/>
    </source>
</evidence>